<gene>
    <name evidence="1" type="ORF">SPSIL_057490</name>
</gene>
<evidence type="ECO:0000313" key="2">
    <source>
        <dbReference type="Proteomes" id="UP000216752"/>
    </source>
</evidence>
<protein>
    <submittedName>
        <fullName evidence="1">Uncharacterized protein</fullName>
    </submittedName>
</protein>
<dbReference type="EMBL" id="CP155573">
    <property type="protein sequence ID" value="XFO69515.1"/>
    <property type="molecule type" value="Genomic_DNA"/>
</dbReference>
<evidence type="ECO:0000313" key="1">
    <source>
        <dbReference type="EMBL" id="XFO69515.1"/>
    </source>
</evidence>
<accession>A0ABZ3IVB1</accession>
<name>A0ABZ3IVB1_9FIRM</name>
<keyword evidence="2" id="KW-1185">Reference proteome</keyword>
<dbReference type="Proteomes" id="UP000216752">
    <property type="component" value="Chromosome"/>
</dbReference>
<organism evidence="1 2">
    <name type="scientific">Sporomusa silvacetica DSM 10669</name>
    <dbReference type="NCBI Taxonomy" id="1123289"/>
    <lineage>
        <taxon>Bacteria</taxon>
        <taxon>Bacillati</taxon>
        <taxon>Bacillota</taxon>
        <taxon>Negativicutes</taxon>
        <taxon>Selenomonadales</taxon>
        <taxon>Sporomusaceae</taxon>
        <taxon>Sporomusa</taxon>
    </lineage>
</organism>
<sequence>MVAKSFVSRNVQNVGKCILTSALNVTGNAKKSVKNALNVTTGLKMNVNVLSATKSASMIGAINFLKRPSGRFSYAQKQEAKLYDQED</sequence>
<reference evidence="1" key="1">
    <citation type="submission" date="2024-05" db="EMBL/GenBank/DDBJ databases">
        <title>Isolation and characterization of Sporomusa carbonis sp. nov., a carboxydotrophic hydrogenogen in the genus of Sporomusa isolated from a charcoal burning pile.</title>
        <authorList>
            <person name="Boeer T."/>
            <person name="Rosenbaum F."/>
            <person name="Eysell L."/>
            <person name="Mueller V."/>
            <person name="Daniel R."/>
            <person name="Poehlein A."/>
        </authorList>
    </citation>
    <scope>NUCLEOTIDE SEQUENCE [LARGE SCALE GENOMIC DNA]</scope>
    <source>
        <strain evidence="1">DSM 10669</strain>
    </source>
</reference>
<proteinExistence type="predicted"/>